<dbReference type="EMBL" id="JADJIB010000001">
    <property type="protein sequence ID" value="MBK7271688.1"/>
    <property type="molecule type" value="Genomic_DNA"/>
</dbReference>
<evidence type="ECO:0000313" key="1">
    <source>
        <dbReference type="EMBL" id="MBK7271688.1"/>
    </source>
</evidence>
<sequence>MCLESGGLWPTAVAGSLLGSEHLVDVVTGRGGSVRAAQAAVRFDETRLFHVAVTRASERLMVSAVRNDDEQPSVYLDLLDPLPADAGGALRRPFTHSVAR</sequence>
<dbReference type="AlphaFoldDB" id="A0A935IKG0"/>
<dbReference type="SUPFAM" id="SSF52540">
    <property type="entry name" value="P-loop containing nucleoside triphosphate hydrolases"/>
    <property type="match status" value="1"/>
</dbReference>
<accession>A0A935IKG0</accession>
<evidence type="ECO:0000313" key="2">
    <source>
        <dbReference type="Proteomes" id="UP000726105"/>
    </source>
</evidence>
<dbReference type="Proteomes" id="UP000726105">
    <property type="component" value="Unassembled WGS sequence"/>
</dbReference>
<proteinExistence type="predicted"/>
<name>A0A935IKG0_9MICO</name>
<dbReference type="InterPro" id="IPR027417">
    <property type="entry name" value="P-loop_NTPase"/>
</dbReference>
<reference evidence="1 2" key="1">
    <citation type="submission" date="2020-10" db="EMBL/GenBank/DDBJ databases">
        <title>Connecting structure to function with the recovery of over 1000 high-quality activated sludge metagenome-assembled genomes encoding full-length rRNA genes using long-read sequencing.</title>
        <authorList>
            <person name="Singleton C.M."/>
            <person name="Petriglieri F."/>
            <person name="Kristensen J.M."/>
            <person name="Kirkegaard R.H."/>
            <person name="Michaelsen T.Y."/>
            <person name="Andersen M.H."/>
            <person name="Karst S.M."/>
            <person name="Dueholm M.S."/>
            <person name="Nielsen P.H."/>
            <person name="Albertsen M."/>
        </authorList>
    </citation>
    <scope>NUCLEOTIDE SEQUENCE [LARGE SCALE GENOMIC DNA]</scope>
    <source>
        <strain evidence="1">Ega_18-Q3-R5-49_MAXAC.001</strain>
    </source>
</reference>
<organism evidence="1 2">
    <name type="scientific">Candidatus Phosphoribacter hodrii</name>
    <dbReference type="NCBI Taxonomy" id="2953743"/>
    <lineage>
        <taxon>Bacteria</taxon>
        <taxon>Bacillati</taxon>
        <taxon>Actinomycetota</taxon>
        <taxon>Actinomycetes</taxon>
        <taxon>Micrococcales</taxon>
        <taxon>Dermatophilaceae</taxon>
        <taxon>Candidatus Phosphoribacter</taxon>
    </lineage>
</organism>
<comment type="caution">
    <text evidence="1">The sequence shown here is derived from an EMBL/GenBank/DDBJ whole genome shotgun (WGS) entry which is preliminary data.</text>
</comment>
<dbReference type="Gene3D" id="3.30.160.800">
    <property type="match status" value="1"/>
</dbReference>
<gene>
    <name evidence="1" type="ORF">IPI13_00430</name>
</gene>
<protein>
    <submittedName>
        <fullName evidence="1">Uncharacterized protein</fullName>
    </submittedName>
</protein>